<proteinExistence type="predicted"/>
<dbReference type="InterPro" id="IPR036249">
    <property type="entry name" value="Thioredoxin-like_sf"/>
</dbReference>
<protein>
    <submittedName>
        <fullName evidence="2">Redoxin domain-containing protein</fullName>
    </submittedName>
</protein>
<comment type="caution">
    <text evidence="2">The sequence shown here is derived from an EMBL/GenBank/DDBJ whole genome shotgun (WGS) entry which is preliminary data.</text>
</comment>
<organism evidence="2 3">
    <name type="scientific">Candidatus Desulfolinea nitratireducens</name>
    <dbReference type="NCBI Taxonomy" id="2841698"/>
    <lineage>
        <taxon>Bacteria</taxon>
        <taxon>Bacillati</taxon>
        <taxon>Chloroflexota</taxon>
        <taxon>Anaerolineae</taxon>
        <taxon>Anaerolineales</taxon>
        <taxon>Anaerolineales incertae sedis</taxon>
        <taxon>Candidatus Desulfolinea</taxon>
    </lineage>
</organism>
<dbReference type="Pfam" id="PF00578">
    <property type="entry name" value="AhpC-TSA"/>
    <property type="match status" value="1"/>
</dbReference>
<dbReference type="GO" id="GO:0016491">
    <property type="term" value="F:oxidoreductase activity"/>
    <property type="evidence" value="ECO:0007669"/>
    <property type="project" value="InterPro"/>
</dbReference>
<evidence type="ECO:0000313" key="3">
    <source>
        <dbReference type="Proteomes" id="UP000614469"/>
    </source>
</evidence>
<dbReference type="AlphaFoldDB" id="A0A8J6TJD6"/>
<evidence type="ECO:0000259" key="1">
    <source>
        <dbReference type="Pfam" id="PF00578"/>
    </source>
</evidence>
<dbReference type="EMBL" id="JACNJN010000130">
    <property type="protein sequence ID" value="MBC8335924.1"/>
    <property type="molecule type" value="Genomic_DNA"/>
</dbReference>
<feature type="domain" description="Alkyl hydroperoxide reductase subunit C/ Thiol specific antioxidant" evidence="1">
    <location>
        <begin position="8"/>
        <end position="84"/>
    </location>
</feature>
<reference evidence="2 3" key="1">
    <citation type="submission" date="2020-08" db="EMBL/GenBank/DDBJ databases">
        <title>Bridging the membrane lipid divide: bacteria of the FCB group superphylum have the potential to synthesize archaeal ether lipids.</title>
        <authorList>
            <person name="Villanueva L."/>
            <person name="Von Meijenfeldt F.A.B."/>
            <person name="Westbye A.B."/>
            <person name="Yadav S."/>
            <person name="Hopmans E.C."/>
            <person name="Dutilh B.E."/>
            <person name="Sinninghe Damste J.S."/>
        </authorList>
    </citation>
    <scope>NUCLEOTIDE SEQUENCE [LARGE SCALE GENOMIC DNA]</scope>
    <source>
        <strain evidence="2">NIOZ-UU36</strain>
    </source>
</reference>
<sequence>MKQIVDLQNSSEFQALNVQVISIARDSVADLATESVALGITDIPVLSDPDLQVSANYDVLQWAIDNGEPSHTFVLVNKDGKIVWVKDYGSPDNPERTMYVEVDELIGFVKNNLEN</sequence>
<dbReference type="Proteomes" id="UP000614469">
    <property type="component" value="Unassembled WGS sequence"/>
</dbReference>
<dbReference type="Gene3D" id="3.40.30.10">
    <property type="entry name" value="Glutaredoxin"/>
    <property type="match status" value="1"/>
</dbReference>
<dbReference type="SUPFAM" id="SSF52833">
    <property type="entry name" value="Thioredoxin-like"/>
    <property type="match status" value="1"/>
</dbReference>
<accession>A0A8J6TJD6</accession>
<evidence type="ECO:0000313" key="2">
    <source>
        <dbReference type="EMBL" id="MBC8335924.1"/>
    </source>
</evidence>
<gene>
    <name evidence="2" type="ORF">H8E29_11710</name>
</gene>
<dbReference type="GO" id="GO:0016209">
    <property type="term" value="F:antioxidant activity"/>
    <property type="evidence" value="ECO:0007669"/>
    <property type="project" value="InterPro"/>
</dbReference>
<name>A0A8J6TJD6_9CHLR</name>
<dbReference type="InterPro" id="IPR000866">
    <property type="entry name" value="AhpC/TSA"/>
</dbReference>